<evidence type="ECO:0000256" key="1">
    <source>
        <dbReference type="SAM" id="Phobius"/>
    </source>
</evidence>
<dbReference type="Proteomes" id="UP000199550">
    <property type="component" value="Unassembled WGS sequence"/>
</dbReference>
<feature type="transmembrane region" description="Helical" evidence="1">
    <location>
        <begin position="139"/>
        <end position="162"/>
    </location>
</feature>
<sequence length="481" mass="50166">MATQTQADLRGAVARPPAGSVLGAILLSGGFFAYIASILLDQPLATDLSAVLILCFIALNLGRASRIVQMFAAASVLIALAGWVSGTITLADYGVAAGRVAFLTSILVALIFLRLVAQHDAAFAAAGGFLASQPPSRRYVSLGIGGNLFGVLLNLGGLGLLIEMTLAGQRRMEAANGVSSAVHDVRERRIVTAIVRGFATIAFWSPFGIALNTLLLILTDLHWADAAPWGVAFSFGFLALGAVMDVIERRIFPILPKPVVVPPSPGDAAGLWAVLAHLVGLGLLVVGGDVILPFSFQEVLVTVVPIYALIWALARFGTFGPKRLRGDFVANSARYVNEVGVFALAGLIGALLVAMVPQDALDPVLLAIVDFGGPVALVLALAWATLALAMVGFHPIISVVILAEFMARTPLISQQATLLALLTGWTLTVCLAPLATTATYVGAIVNRSPLVVSLRWNGMFGLVGLAAFSAVLVAGVTFGWF</sequence>
<feature type="transmembrane region" description="Helical" evidence="1">
    <location>
        <begin position="18"/>
        <end position="37"/>
    </location>
</feature>
<dbReference type="EMBL" id="FOTF01000024">
    <property type="protein sequence ID" value="SFL50736.1"/>
    <property type="molecule type" value="Genomic_DNA"/>
</dbReference>
<organism evidence="2 3">
    <name type="scientific">Loktanella salsilacus</name>
    <dbReference type="NCBI Taxonomy" id="195913"/>
    <lineage>
        <taxon>Bacteria</taxon>
        <taxon>Pseudomonadati</taxon>
        <taxon>Pseudomonadota</taxon>
        <taxon>Alphaproteobacteria</taxon>
        <taxon>Rhodobacterales</taxon>
        <taxon>Roseobacteraceae</taxon>
        <taxon>Loktanella</taxon>
    </lineage>
</organism>
<dbReference type="STRING" id="195913.SAMN04488004_1242"/>
<name>A0A1I4IAH7_9RHOB</name>
<feature type="transmembrane region" description="Helical" evidence="1">
    <location>
        <begin position="460"/>
        <end position="480"/>
    </location>
</feature>
<protein>
    <submittedName>
        <fullName evidence="2">Uncharacterized protein</fullName>
    </submittedName>
</protein>
<dbReference type="AlphaFoldDB" id="A0A1I4IAH7"/>
<evidence type="ECO:0000313" key="3">
    <source>
        <dbReference type="Proteomes" id="UP000199550"/>
    </source>
</evidence>
<keyword evidence="3" id="KW-1185">Reference proteome</keyword>
<feature type="transmembrane region" description="Helical" evidence="1">
    <location>
        <begin position="268"/>
        <end position="288"/>
    </location>
</feature>
<feature type="transmembrane region" description="Helical" evidence="1">
    <location>
        <begin position="229"/>
        <end position="247"/>
    </location>
</feature>
<reference evidence="2 3" key="1">
    <citation type="submission" date="2016-10" db="EMBL/GenBank/DDBJ databases">
        <authorList>
            <person name="de Groot N.N."/>
        </authorList>
    </citation>
    <scope>NUCLEOTIDE SEQUENCE [LARGE SCALE GENOMIC DNA]</scope>
    <source>
        <strain evidence="2 3">DSM 16199</strain>
    </source>
</reference>
<feature type="transmembrane region" description="Helical" evidence="1">
    <location>
        <begin position="193"/>
        <end position="217"/>
    </location>
</feature>
<keyword evidence="1" id="KW-0812">Transmembrane</keyword>
<dbReference type="OrthoDB" id="7832851at2"/>
<keyword evidence="1" id="KW-1133">Transmembrane helix</keyword>
<feature type="transmembrane region" description="Helical" evidence="1">
    <location>
        <begin position="294"/>
        <end position="314"/>
    </location>
</feature>
<feature type="transmembrane region" description="Helical" evidence="1">
    <location>
        <begin position="418"/>
        <end position="440"/>
    </location>
</feature>
<feature type="transmembrane region" description="Helical" evidence="1">
    <location>
        <begin position="376"/>
        <end position="406"/>
    </location>
</feature>
<feature type="transmembrane region" description="Helical" evidence="1">
    <location>
        <begin position="100"/>
        <end position="119"/>
    </location>
</feature>
<evidence type="ECO:0000313" key="2">
    <source>
        <dbReference type="EMBL" id="SFL50736.1"/>
    </source>
</evidence>
<gene>
    <name evidence="2" type="ORF">SAMN04488004_1242</name>
</gene>
<proteinExistence type="predicted"/>
<dbReference type="RefSeq" id="WP_090191183.1">
    <property type="nucleotide sequence ID" value="NZ_FOTF01000024.1"/>
</dbReference>
<accession>A0A1I4IAH7</accession>
<keyword evidence="1" id="KW-0472">Membrane</keyword>
<feature type="transmembrane region" description="Helical" evidence="1">
    <location>
        <begin position="67"/>
        <end position="88"/>
    </location>
</feature>
<feature type="transmembrane region" description="Helical" evidence="1">
    <location>
        <begin position="335"/>
        <end position="356"/>
    </location>
</feature>